<keyword evidence="5" id="KW-0408">Iron</keyword>
<dbReference type="PANTHER" id="PTHR43409:SF17">
    <property type="entry name" value="METHYLTHIOTRANSFERASE MJ0865-RELATED"/>
    <property type="match status" value="1"/>
</dbReference>
<dbReference type="STRING" id="406327.Mevan_0661"/>
<keyword evidence="9" id="KW-1185">Reference proteome</keyword>
<dbReference type="GO" id="GO:0051539">
    <property type="term" value="F:4 iron, 4 sulfur cluster binding"/>
    <property type="evidence" value="ECO:0007669"/>
    <property type="project" value="UniProtKB-KW"/>
</dbReference>
<dbReference type="KEGG" id="mvn:Mevan_0661"/>
<dbReference type="PANTHER" id="PTHR43409">
    <property type="entry name" value="ANAEROBIC MAGNESIUM-PROTOPORPHYRIN IX MONOMETHYL ESTER CYCLASE-RELATED"/>
    <property type="match status" value="1"/>
</dbReference>
<dbReference type="Gene3D" id="3.80.30.20">
    <property type="entry name" value="tm_1862 like domain"/>
    <property type="match status" value="1"/>
</dbReference>
<dbReference type="SMART" id="SM00729">
    <property type="entry name" value="Elp3"/>
    <property type="match status" value="1"/>
</dbReference>
<dbReference type="HOGENOM" id="CLU_600805_0_0_2"/>
<organism evidence="8 9">
    <name type="scientific">Methanococcus vannielii (strain ATCC 35089 / DSM 1224 / JCM 13029 / OCM 148 / SB)</name>
    <dbReference type="NCBI Taxonomy" id="406327"/>
    <lineage>
        <taxon>Archaea</taxon>
        <taxon>Methanobacteriati</taxon>
        <taxon>Methanobacteriota</taxon>
        <taxon>Methanomada group</taxon>
        <taxon>Methanococci</taxon>
        <taxon>Methanococcales</taxon>
        <taxon>Methanococcaceae</taxon>
        <taxon>Methanococcus</taxon>
    </lineage>
</organism>
<dbReference type="InterPro" id="IPR007197">
    <property type="entry name" value="rSAM"/>
</dbReference>
<dbReference type="InterPro" id="IPR051198">
    <property type="entry name" value="BchE-like"/>
</dbReference>
<dbReference type="NCBIfam" id="TIGR04014">
    <property type="entry name" value="B12_SAM_MJ_0865"/>
    <property type="match status" value="1"/>
</dbReference>
<dbReference type="CDD" id="cd01335">
    <property type="entry name" value="Radical_SAM"/>
    <property type="match status" value="1"/>
</dbReference>
<evidence type="ECO:0000256" key="1">
    <source>
        <dbReference type="ARBA" id="ARBA00001966"/>
    </source>
</evidence>
<keyword evidence="6" id="KW-0411">Iron-sulfur</keyword>
<dbReference type="PROSITE" id="PS01278">
    <property type="entry name" value="MTTASE_RADICAL"/>
    <property type="match status" value="1"/>
</dbReference>
<dbReference type="InterPro" id="IPR058240">
    <property type="entry name" value="rSAM_sf"/>
</dbReference>
<evidence type="ECO:0000313" key="9">
    <source>
        <dbReference type="Proteomes" id="UP000001107"/>
    </source>
</evidence>
<dbReference type="PROSITE" id="PS51918">
    <property type="entry name" value="RADICAL_SAM"/>
    <property type="match status" value="1"/>
</dbReference>
<dbReference type="EMBL" id="CP000742">
    <property type="protein sequence ID" value="ABR54567.1"/>
    <property type="molecule type" value="Genomic_DNA"/>
</dbReference>
<dbReference type="InterPro" id="IPR020612">
    <property type="entry name" value="Methylthiotransferase_CS"/>
</dbReference>
<dbReference type="SUPFAM" id="SSF102114">
    <property type="entry name" value="Radical SAM enzymes"/>
    <property type="match status" value="1"/>
</dbReference>
<dbReference type="AlphaFoldDB" id="A6UPZ5"/>
<dbReference type="SFLD" id="SFLDG01082">
    <property type="entry name" value="B12-binding_domain_containing"/>
    <property type="match status" value="1"/>
</dbReference>
<dbReference type="OrthoDB" id="358785at2157"/>
<dbReference type="SFLD" id="SFLDS00029">
    <property type="entry name" value="Radical_SAM"/>
    <property type="match status" value="1"/>
</dbReference>
<protein>
    <submittedName>
        <fullName evidence="8">Radical SAM domain protein</fullName>
    </submittedName>
</protein>
<dbReference type="GeneID" id="5325178"/>
<evidence type="ECO:0000256" key="6">
    <source>
        <dbReference type="ARBA" id="ARBA00023014"/>
    </source>
</evidence>
<name>A6UPZ5_METVS</name>
<dbReference type="RefSeq" id="WP_011972470.1">
    <property type="nucleotide sequence ID" value="NC_009634.1"/>
</dbReference>
<comment type="cofactor">
    <cofactor evidence="1">
        <name>[4Fe-4S] cluster</name>
        <dbReference type="ChEBI" id="CHEBI:49883"/>
    </cofactor>
</comment>
<keyword evidence="3" id="KW-0949">S-adenosyl-L-methionine</keyword>
<dbReference type="Pfam" id="PF04055">
    <property type="entry name" value="Radical_SAM"/>
    <property type="match status" value="1"/>
</dbReference>
<keyword evidence="4" id="KW-0479">Metal-binding</keyword>
<dbReference type="Gene3D" id="3.40.50.280">
    <property type="entry name" value="Cobalamin-binding domain"/>
    <property type="match status" value="1"/>
</dbReference>
<dbReference type="eggNOG" id="arCOG01356">
    <property type="taxonomic scope" value="Archaea"/>
</dbReference>
<dbReference type="GO" id="GO:0003824">
    <property type="term" value="F:catalytic activity"/>
    <property type="evidence" value="ECO:0007669"/>
    <property type="project" value="InterPro"/>
</dbReference>
<evidence type="ECO:0000256" key="4">
    <source>
        <dbReference type="ARBA" id="ARBA00022723"/>
    </source>
</evidence>
<dbReference type="InterPro" id="IPR006638">
    <property type="entry name" value="Elp3/MiaA/NifB-like_rSAM"/>
</dbReference>
<evidence type="ECO:0000256" key="5">
    <source>
        <dbReference type="ARBA" id="ARBA00023004"/>
    </source>
</evidence>
<reference evidence="8" key="1">
    <citation type="submission" date="2007-06" db="EMBL/GenBank/DDBJ databases">
        <title>Complete sequence of Methanococcus vannielii SB.</title>
        <authorList>
            <consortium name="US DOE Joint Genome Institute"/>
            <person name="Copeland A."/>
            <person name="Lucas S."/>
            <person name="Lapidus A."/>
            <person name="Barry K."/>
            <person name="Glavina del Rio T."/>
            <person name="Dalin E."/>
            <person name="Tice H."/>
            <person name="Pitluck S."/>
            <person name="Chain P."/>
            <person name="Malfatti S."/>
            <person name="Shin M."/>
            <person name="Vergez L."/>
            <person name="Schmutz J."/>
            <person name="Larimer F."/>
            <person name="Land M."/>
            <person name="Hauser L."/>
            <person name="Kyrpides N."/>
            <person name="Anderson I."/>
            <person name="Sieprawska-Lupa M."/>
            <person name="Whitman W.B."/>
            <person name="Richardson P."/>
        </authorList>
    </citation>
    <scope>NUCLEOTIDE SEQUENCE [LARGE SCALE GENOMIC DNA]</scope>
    <source>
        <strain evidence="8">SB</strain>
    </source>
</reference>
<dbReference type="GO" id="GO:0046872">
    <property type="term" value="F:metal ion binding"/>
    <property type="evidence" value="ECO:0007669"/>
    <property type="project" value="UniProtKB-KW"/>
</dbReference>
<evidence type="ECO:0000313" key="8">
    <source>
        <dbReference type="EMBL" id="ABR54567.1"/>
    </source>
</evidence>
<proteinExistence type="predicted"/>
<evidence type="ECO:0000256" key="3">
    <source>
        <dbReference type="ARBA" id="ARBA00022691"/>
    </source>
</evidence>
<gene>
    <name evidence="8" type="ordered locus">Mevan_0661</name>
</gene>
<keyword evidence="2" id="KW-0004">4Fe-4S</keyword>
<dbReference type="InterPro" id="IPR023979">
    <property type="entry name" value="CHP04014_B12-bd/rSAM"/>
</dbReference>
<dbReference type="InterPro" id="IPR023404">
    <property type="entry name" value="rSAM_horseshoe"/>
</dbReference>
<sequence>MKVIIYSKDIYSYGAMLISGILKEKHNYDVKLVRNLSENNLFLNSDVVIFSLYSTLNILDENIKNTIELIKKSGKTRVYVAGPVSAYPEIILNELNLDGVILGEGELTTPEIILGGKNGLAYFKNDEIIKNNVEKKPELDFSKIYIPKDIEKQTVRGANIYMETHRGCLGHCTFCQVPEFFGRDIRSKPLELILNEVKALKRRGVNRIAISGGTGSLYNFKNSLNRDNFIEMVKSVSEIIGKENLSIPDMRVDYIDEEILCAIRDYSIGWVFYGIESGSNELLKKMKKGTNTAKNLRAIKTAKECGVKVAGSFIVGHPDESEYDYLLTKDFIVDAELDDIFISAAEPIPGTELCKTVLNTKYEENPTFMVHSGQYRKYGLKENEARAYDLMMHSEMWKSNQKVITKNLAKVYLEEAKMQGADIRKVTELLFKYRNFII</sequence>
<accession>A6UPZ5</accession>
<evidence type="ECO:0000259" key="7">
    <source>
        <dbReference type="PROSITE" id="PS51918"/>
    </source>
</evidence>
<feature type="domain" description="Radical SAM core" evidence="7">
    <location>
        <begin position="154"/>
        <end position="389"/>
    </location>
</feature>
<dbReference type="SFLD" id="SFLDG01217">
    <property type="entry name" value="B12-binding_methylthiotransfer"/>
    <property type="match status" value="1"/>
</dbReference>
<evidence type="ECO:0000256" key="2">
    <source>
        <dbReference type="ARBA" id="ARBA00022485"/>
    </source>
</evidence>
<dbReference type="Proteomes" id="UP000001107">
    <property type="component" value="Chromosome"/>
</dbReference>